<keyword evidence="2" id="KW-1185">Reference proteome</keyword>
<comment type="caution">
    <text evidence="1">The sequence shown here is derived from an EMBL/GenBank/DDBJ whole genome shotgun (WGS) entry which is preliminary data.</text>
</comment>
<reference evidence="1" key="1">
    <citation type="submission" date="2020-05" db="EMBL/GenBank/DDBJ databases">
        <title>Chitinophaga laudate sp. nov., isolated from a tropical peat swamp.</title>
        <authorList>
            <person name="Goh C.B.S."/>
            <person name="Lee M.S."/>
            <person name="Parimannan S."/>
            <person name="Pasbakhsh P."/>
            <person name="Yule C.M."/>
            <person name="Rajandas H."/>
            <person name="Loke S."/>
            <person name="Croft L."/>
            <person name="Tan J.B.L."/>
        </authorList>
    </citation>
    <scope>NUCLEOTIDE SEQUENCE</scope>
    <source>
        <strain evidence="1">Mgbs1</strain>
    </source>
</reference>
<dbReference type="Gene3D" id="2.180.10.10">
    <property type="entry name" value="RHS repeat-associated core"/>
    <property type="match status" value="1"/>
</dbReference>
<name>A0A433WJN2_9BACT</name>
<dbReference type="Proteomes" id="UP000281028">
    <property type="component" value="Unassembled WGS sequence"/>
</dbReference>
<dbReference type="AlphaFoldDB" id="A0A433WJN2"/>
<sequence length="80" mass="8792">MEKENEFPDSLHPHQGQFKFNGKLQEAAGWHISGHSQHAYHPTLMRFLSPDNVSPFGQGGGNAYAYCGGDPVNRTDPSGH</sequence>
<accession>A0A433WJN2</accession>
<evidence type="ECO:0000313" key="1">
    <source>
        <dbReference type="EMBL" id="NSL89849.1"/>
    </source>
</evidence>
<dbReference type="NCBIfam" id="TIGR03696">
    <property type="entry name" value="Rhs_assc_core"/>
    <property type="match status" value="1"/>
</dbReference>
<dbReference type="InterPro" id="IPR022385">
    <property type="entry name" value="Rhs_assc_core"/>
</dbReference>
<gene>
    <name evidence="1" type="ORF">ECE50_023610</name>
</gene>
<dbReference type="EMBL" id="RIAR02000001">
    <property type="protein sequence ID" value="NSL89849.1"/>
    <property type="molecule type" value="Genomic_DNA"/>
</dbReference>
<dbReference type="SUPFAM" id="SSF56399">
    <property type="entry name" value="ADP-ribosylation"/>
    <property type="match status" value="1"/>
</dbReference>
<organism evidence="1 2">
    <name type="scientific">Chitinophaga solisilvae</name>
    <dbReference type="NCBI Taxonomy" id="1233460"/>
    <lineage>
        <taxon>Bacteria</taxon>
        <taxon>Pseudomonadati</taxon>
        <taxon>Bacteroidota</taxon>
        <taxon>Chitinophagia</taxon>
        <taxon>Chitinophagales</taxon>
        <taxon>Chitinophagaceae</taxon>
        <taxon>Chitinophaga</taxon>
    </lineage>
</organism>
<proteinExistence type="predicted"/>
<dbReference type="OrthoDB" id="1191296at2"/>
<evidence type="ECO:0000313" key="2">
    <source>
        <dbReference type="Proteomes" id="UP000281028"/>
    </source>
</evidence>
<protein>
    <submittedName>
        <fullName evidence="1">RHS repeat-associated core domain-containing protein</fullName>
    </submittedName>
</protein>